<dbReference type="PANTHER" id="PTHR23135">
    <property type="entry name" value="MUR LIGASE FAMILY MEMBER"/>
    <property type="match status" value="1"/>
</dbReference>
<dbReference type="Gene3D" id="3.90.190.20">
    <property type="entry name" value="Mur ligase, C-terminal domain"/>
    <property type="match status" value="1"/>
</dbReference>
<evidence type="ECO:0000256" key="4">
    <source>
        <dbReference type="ARBA" id="ARBA00022984"/>
    </source>
</evidence>
<keyword evidence="7" id="KW-0460">Magnesium</keyword>
<dbReference type="InterPro" id="IPR004101">
    <property type="entry name" value="Mur_ligase_C"/>
</dbReference>
<name>A0A4R1F6W1_9GAMM</name>
<evidence type="ECO:0000313" key="12">
    <source>
        <dbReference type="EMBL" id="TCJ88314.1"/>
    </source>
</evidence>
<dbReference type="UniPathway" id="UPA00219"/>
<dbReference type="InterPro" id="IPR036615">
    <property type="entry name" value="Mur_ligase_C_dom_sf"/>
</dbReference>
<keyword evidence="6 7" id="KW-0961">Cell wall biogenesis/degradation</keyword>
<evidence type="ECO:0000256" key="5">
    <source>
        <dbReference type="ARBA" id="ARBA00023306"/>
    </source>
</evidence>
<feature type="binding site" evidence="7">
    <location>
        <position position="190"/>
    </location>
    <ligand>
        <name>UDP-N-acetyl-alpha-D-muramoyl-L-alanyl-D-glutamate</name>
        <dbReference type="ChEBI" id="CHEBI:83900"/>
    </ligand>
</feature>
<dbReference type="InterPro" id="IPR005761">
    <property type="entry name" value="UDP-N-AcMur-Glu-dNH2Pim_ligase"/>
</dbReference>
<feature type="domain" description="Mur ligase C-terminal" evidence="10">
    <location>
        <begin position="336"/>
        <end position="461"/>
    </location>
</feature>
<evidence type="ECO:0000259" key="10">
    <source>
        <dbReference type="Pfam" id="PF02875"/>
    </source>
</evidence>
<dbReference type="EMBL" id="SMFQ01000002">
    <property type="protein sequence ID" value="TCJ88314.1"/>
    <property type="molecule type" value="Genomic_DNA"/>
</dbReference>
<keyword evidence="7 12" id="KW-0436">Ligase</keyword>
<dbReference type="RefSeq" id="WP_131904017.1">
    <property type="nucleotide sequence ID" value="NZ_BAAAFU010000008.1"/>
</dbReference>
<evidence type="ECO:0000259" key="11">
    <source>
        <dbReference type="Pfam" id="PF08245"/>
    </source>
</evidence>
<comment type="function">
    <text evidence="7">Catalyzes the addition of meso-diaminopimelic acid to the nucleotide precursor UDP-N-acetylmuramoyl-L-alanyl-D-glutamate (UMAG) in the biosynthesis of bacterial cell-wall peptidoglycan.</text>
</comment>
<feature type="domain" description="Mur ligase N-terminal catalytic" evidence="9">
    <location>
        <begin position="27"/>
        <end position="102"/>
    </location>
</feature>
<proteinExistence type="inferred from homology"/>
<evidence type="ECO:0000313" key="13">
    <source>
        <dbReference type="Proteomes" id="UP000294887"/>
    </source>
</evidence>
<feature type="binding site" evidence="7">
    <location>
        <position position="188"/>
    </location>
    <ligand>
        <name>UDP-N-acetyl-alpha-D-muramoyl-L-alanyl-D-glutamate</name>
        <dbReference type="ChEBI" id="CHEBI:83900"/>
    </ligand>
</feature>
<gene>
    <name evidence="7" type="primary">murE</name>
    <name evidence="12" type="ORF">EV695_0156</name>
</gene>
<dbReference type="AlphaFoldDB" id="A0A4R1F6W1"/>
<dbReference type="Gene3D" id="3.40.1390.10">
    <property type="entry name" value="MurE/MurF, N-terminal domain"/>
    <property type="match status" value="1"/>
</dbReference>
<dbReference type="Pfam" id="PF01225">
    <property type="entry name" value="Mur_ligase"/>
    <property type="match status" value="1"/>
</dbReference>
<comment type="caution">
    <text evidence="12">The sequence shown here is derived from an EMBL/GenBank/DDBJ whole genome shotgun (WGS) entry which is preliminary data.</text>
</comment>
<evidence type="ECO:0000256" key="6">
    <source>
        <dbReference type="ARBA" id="ARBA00023316"/>
    </source>
</evidence>
<dbReference type="GO" id="GO:0009252">
    <property type="term" value="P:peptidoglycan biosynthetic process"/>
    <property type="evidence" value="ECO:0007669"/>
    <property type="project" value="UniProtKB-UniRule"/>
</dbReference>
<dbReference type="Pfam" id="PF02875">
    <property type="entry name" value="Mur_ligase_C"/>
    <property type="match status" value="1"/>
</dbReference>
<feature type="binding site" evidence="7">
    <location>
        <begin position="408"/>
        <end position="411"/>
    </location>
    <ligand>
        <name>meso-2,6-diaminopimelate</name>
        <dbReference type="ChEBI" id="CHEBI:57791"/>
    </ligand>
</feature>
<feature type="binding site" evidence="7">
    <location>
        <position position="459"/>
    </location>
    <ligand>
        <name>meso-2,6-diaminopimelate</name>
        <dbReference type="ChEBI" id="CHEBI:57791"/>
    </ligand>
</feature>
<dbReference type="Pfam" id="PF08245">
    <property type="entry name" value="Mur_ligase_M"/>
    <property type="match status" value="1"/>
</dbReference>
<feature type="binding site" evidence="7">
    <location>
        <position position="384"/>
    </location>
    <ligand>
        <name>meso-2,6-diaminopimelate</name>
        <dbReference type="ChEBI" id="CHEBI:57791"/>
    </ligand>
</feature>
<organism evidence="12 13">
    <name type="scientific">Cocleimonas flava</name>
    <dbReference type="NCBI Taxonomy" id="634765"/>
    <lineage>
        <taxon>Bacteria</taxon>
        <taxon>Pseudomonadati</taxon>
        <taxon>Pseudomonadota</taxon>
        <taxon>Gammaproteobacteria</taxon>
        <taxon>Thiotrichales</taxon>
        <taxon>Thiotrichaceae</taxon>
        <taxon>Cocleimonas</taxon>
    </lineage>
</organism>
<keyword evidence="7" id="KW-0547">Nucleotide-binding</keyword>
<evidence type="ECO:0000256" key="8">
    <source>
        <dbReference type="RuleBase" id="RU004135"/>
    </source>
</evidence>
<dbReference type="OrthoDB" id="9800958at2"/>
<dbReference type="PANTHER" id="PTHR23135:SF4">
    <property type="entry name" value="UDP-N-ACETYLMURAMOYL-L-ALANYL-D-GLUTAMATE--2,6-DIAMINOPIMELATE LIGASE MURE HOMOLOG, CHLOROPLASTIC"/>
    <property type="match status" value="1"/>
</dbReference>
<dbReference type="SUPFAM" id="SSF53244">
    <property type="entry name" value="MurD-like peptide ligases, peptide-binding domain"/>
    <property type="match status" value="1"/>
</dbReference>
<dbReference type="GO" id="GO:0071555">
    <property type="term" value="P:cell wall organization"/>
    <property type="evidence" value="ECO:0007669"/>
    <property type="project" value="UniProtKB-KW"/>
</dbReference>
<dbReference type="Proteomes" id="UP000294887">
    <property type="component" value="Unassembled WGS sequence"/>
</dbReference>
<keyword evidence="7" id="KW-0067">ATP-binding</keyword>
<dbReference type="NCBIfam" id="TIGR01085">
    <property type="entry name" value="murE"/>
    <property type="match status" value="1"/>
</dbReference>
<feature type="short sequence motif" description="Meso-diaminopimelate recognition motif" evidence="7">
    <location>
        <begin position="408"/>
        <end position="411"/>
    </location>
</feature>
<dbReference type="HAMAP" id="MF_00208">
    <property type="entry name" value="MurE"/>
    <property type="match status" value="1"/>
</dbReference>
<evidence type="ECO:0000256" key="1">
    <source>
        <dbReference type="ARBA" id="ARBA00005898"/>
    </source>
</evidence>
<dbReference type="GO" id="GO:0005737">
    <property type="term" value="C:cytoplasm"/>
    <property type="evidence" value="ECO:0007669"/>
    <property type="project" value="UniProtKB-SubCell"/>
</dbReference>
<dbReference type="NCBIfam" id="NF001126">
    <property type="entry name" value="PRK00139.1-4"/>
    <property type="match status" value="1"/>
</dbReference>
<dbReference type="GO" id="GO:0005524">
    <property type="term" value="F:ATP binding"/>
    <property type="evidence" value="ECO:0007669"/>
    <property type="project" value="UniProtKB-UniRule"/>
</dbReference>
<dbReference type="SUPFAM" id="SSF53623">
    <property type="entry name" value="MurD-like peptide ligases, catalytic domain"/>
    <property type="match status" value="1"/>
</dbReference>
<dbReference type="InterPro" id="IPR035911">
    <property type="entry name" value="MurE/MurF_N"/>
</dbReference>
<dbReference type="NCBIfam" id="NF001124">
    <property type="entry name" value="PRK00139.1-2"/>
    <property type="match status" value="1"/>
</dbReference>
<feature type="binding site" evidence="7">
    <location>
        <position position="34"/>
    </location>
    <ligand>
        <name>UDP-N-acetyl-alpha-D-muramoyl-L-alanyl-D-glutamate</name>
        <dbReference type="ChEBI" id="CHEBI:83900"/>
    </ligand>
</feature>
<evidence type="ECO:0000256" key="7">
    <source>
        <dbReference type="HAMAP-Rule" id="MF_00208"/>
    </source>
</evidence>
<sequence length="490" mass="52190">MNKLFPTKLSVLLEGIAQVTPALECDITSITLDSREAKAGTLFVALKGTQQHGLNYANDVAKQGASAIVWEKDGITESSELNIPQFEITNLRDFLGEISNRFFGSVSESLNMIGITGTDGKTSVSHFIAQAMNDSAVIGTLGIGSLDDLQTATHTTPDVFSVHESLVALKAKNIKTVAMEVSSHALDQGRVAGVAFDVAVLTNLSRDHLDYHKTLEAYAEAKEKLFDWAGLKAIVVNLDDKFGRKMALKSGGVIAYGVGQLTDYPEGSLVAVNAKFTHKGISADIHFAGKQAKLNASVLGRFNLSNLLAALGAMLALGDSLESALARLNHVETVAGRMEKVADSDVLAVVDYAHTPNALETVLKALREHTENNLICVFGCGGDRDAGKRPMMAQIAEANADVVIVTDDNPRTENPELIMKDIVAGFINPSAAVIEHDRASAISKALTQAKRGDTVLIAGKGHEKVQILATGSIPFSDREHANKVLLELAA</sequence>
<dbReference type="GO" id="GO:0000287">
    <property type="term" value="F:magnesium ion binding"/>
    <property type="evidence" value="ECO:0007669"/>
    <property type="project" value="UniProtKB-UniRule"/>
</dbReference>
<comment type="cofactor">
    <cofactor evidence="7">
        <name>Mg(2+)</name>
        <dbReference type="ChEBI" id="CHEBI:18420"/>
    </cofactor>
</comment>
<dbReference type="GO" id="GO:0008360">
    <property type="term" value="P:regulation of cell shape"/>
    <property type="evidence" value="ECO:0007669"/>
    <property type="project" value="UniProtKB-KW"/>
</dbReference>
<accession>A0A4R1F6W1</accession>
<comment type="PTM">
    <text evidence="7">Carboxylation is probably crucial for Mg(2+) binding and, consequently, for the gamma-phosphate positioning of ATP.</text>
</comment>
<keyword evidence="2 7" id="KW-0132">Cell division</keyword>
<feature type="binding site" evidence="7">
    <location>
        <begin position="117"/>
        <end position="123"/>
    </location>
    <ligand>
        <name>ATP</name>
        <dbReference type="ChEBI" id="CHEBI:30616"/>
    </ligand>
</feature>
<comment type="catalytic activity">
    <reaction evidence="7">
        <text>UDP-N-acetyl-alpha-D-muramoyl-L-alanyl-D-glutamate + meso-2,6-diaminopimelate + ATP = UDP-N-acetyl-alpha-D-muramoyl-L-alanyl-gamma-D-glutamyl-meso-2,6-diaminopimelate + ADP + phosphate + H(+)</text>
        <dbReference type="Rhea" id="RHEA:23676"/>
        <dbReference type="ChEBI" id="CHEBI:15378"/>
        <dbReference type="ChEBI" id="CHEBI:30616"/>
        <dbReference type="ChEBI" id="CHEBI:43474"/>
        <dbReference type="ChEBI" id="CHEBI:57791"/>
        <dbReference type="ChEBI" id="CHEBI:83900"/>
        <dbReference type="ChEBI" id="CHEBI:83905"/>
        <dbReference type="ChEBI" id="CHEBI:456216"/>
        <dbReference type="EC" id="6.3.2.13"/>
    </reaction>
</comment>
<dbReference type="InterPro" id="IPR000713">
    <property type="entry name" value="Mur_ligase_N"/>
</dbReference>
<dbReference type="InterPro" id="IPR013221">
    <property type="entry name" value="Mur_ligase_cen"/>
</dbReference>
<feature type="binding site" evidence="7">
    <location>
        <position position="182"/>
    </location>
    <ligand>
        <name>UDP-N-acetyl-alpha-D-muramoyl-L-alanyl-D-glutamate</name>
        <dbReference type="ChEBI" id="CHEBI:83900"/>
    </ligand>
</feature>
<dbReference type="SUPFAM" id="SSF63418">
    <property type="entry name" value="MurE/MurF N-terminal domain"/>
    <property type="match status" value="1"/>
</dbReference>
<feature type="binding site" evidence="7">
    <location>
        <begin position="155"/>
        <end position="156"/>
    </location>
    <ligand>
        <name>UDP-N-acetyl-alpha-D-muramoyl-L-alanyl-D-glutamate</name>
        <dbReference type="ChEBI" id="CHEBI:83900"/>
    </ligand>
</feature>
<comment type="caution">
    <text evidence="7">Lacks conserved residue(s) required for the propagation of feature annotation.</text>
</comment>
<feature type="binding site" evidence="7">
    <location>
        <position position="463"/>
    </location>
    <ligand>
        <name>meso-2,6-diaminopimelate</name>
        <dbReference type="ChEBI" id="CHEBI:57791"/>
    </ligand>
</feature>
<keyword evidence="7" id="KW-0963">Cytoplasm</keyword>
<keyword evidence="5 7" id="KW-0131">Cell cycle</keyword>
<feature type="modified residue" description="N6-carboxylysine" evidence="7">
    <location>
        <position position="222"/>
    </location>
</feature>
<evidence type="ECO:0000256" key="3">
    <source>
        <dbReference type="ARBA" id="ARBA00022960"/>
    </source>
</evidence>
<evidence type="ECO:0000259" key="9">
    <source>
        <dbReference type="Pfam" id="PF01225"/>
    </source>
</evidence>
<feature type="binding site" evidence="7">
    <location>
        <position position="32"/>
    </location>
    <ligand>
        <name>UDP-N-acetyl-alpha-D-muramoyl-L-alanyl-D-glutamate</name>
        <dbReference type="ChEBI" id="CHEBI:83900"/>
    </ligand>
</feature>
<protein>
    <recommendedName>
        <fullName evidence="7">UDP-N-acetylmuramoyl-L-alanyl-D-glutamate--2,6-diaminopimelate ligase</fullName>
        <ecNumber evidence="7">6.3.2.13</ecNumber>
    </recommendedName>
    <alternativeName>
        <fullName evidence="7">Meso-A2pm-adding enzyme</fullName>
    </alternativeName>
    <alternativeName>
        <fullName evidence="7">Meso-diaminopimelate-adding enzyme</fullName>
    </alternativeName>
    <alternativeName>
        <fullName evidence="7">UDP-MurNAc-L-Ala-D-Glu:meso-diaminopimelate ligase</fullName>
    </alternativeName>
    <alternativeName>
        <fullName evidence="7">UDP-MurNAc-tripeptide synthetase</fullName>
    </alternativeName>
    <alternativeName>
        <fullName evidence="7">UDP-N-acetylmuramyl-tripeptide synthetase</fullName>
    </alternativeName>
</protein>
<feature type="domain" description="Mur ligase central" evidence="11">
    <location>
        <begin position="115"/>
        <end position="313"/>
    </location>
</feature>
<comment type="subcellular location">
    <subcellularLocation>
        <location evidence="7 8">Cytoplasm</location>
    </subcellularLocation>
</comment>
<comment type="similarity">
    <text evidence="1 7">Belongs to the MurCDEF family. MurE subfamily.</text>
</comment>
<comment type="pathway">
    <text evidence="7 8">Cell wall biogenesis; peptidoglycan biosynthesis.</text>
</comment>
<dbReference type="Gene3D" id="3.40.1190.10">
    <property type="entry name" value="Mur-like, catalytic domain"/>
    <property type="match status" value="1"/>
</dbReference>
<keyword evidence="4 7" id="KW-0573">Peptidoglycan synthesis</keyword>
<reference evidence="12 13" key="1">
    <citation type="submission" date="2019-03" db="EMBL/GenBank/DDBJ databases">
        <title>Genomic Encyclopedia of Type Strains, Phase IV (KMG-IV): sequencing the most valuable type-strain genomes for metagenomic binning, comparative biology and taxonomic classification.</title>
        <authorList>
            <person name="Goeker M."/>
        </authorList>
    </citation>
    <scope>NUCLEOTIDE SEQUENCE [LARGE SCALE GENOMIC DNA]</scope>
    <source>
        <strain evidence="12 13">DSM 24830</strain>
    </source>
</reference>
<dbReference type="GO" id="GO:0008765">
    <property type="term" value="F:UDP-N-acetylmuramoylalanyl-D-glutamate-2,6-diaminopimelate ligase activity"/>
    <property type="evidence" value="ECO:0007669"/>
    <property type="project" value="UniProtKB-UniRule"/>
</dbReference>
<keyword evidence="3 7" id="KW-0133">Cell shape</keyword>
<keyword evidence="13" id="KW-1185">Reference proteome</keyword>
<evidence type="ECO:0000256" key="2">
    <source>
        <dbReference type="ARBA" id="ARBA00022618"/>
    </source>
</evidence>
<dbReference type="EC" id="6.3.2.13" evidence="7"/>
<dbReference type="InterPro" id="IPR036565">
    <property type="entry name" value="Mur-like_cat_sf"/>
</dbReference>
<dbReference type="GO" id="GO:0051301">
    <property type="term" value="P:cell division"/>
    <property type="evidence" value="ECO:0007669"/>
    <property type="project" value="UniProtKB-KW"/>
</dbReference>